<reference evidence="2" key="1">
    <citation type="submission" date="2021-01" db="EMBL/GenBank/DDBJ databases">
        <title>Phytophthora aleatoria, a newly-described species from Pinus radiata is distinct from Phytophthora cactorum isolates based on comparative genomics.</title>
        <authorList>
            <person name="Mcdougal R."/>
            <person name="Panda P."/>
            <person name="Williams N."/>
            <person name="Studholme D.J."/>
        </authorList>
    </citation>
    <scope>NUCLEOTIDE SEQUENCE</scope>
    <source>
        <strain evidence="2">NZFS 4037</strain>
    </source>
</reference>
<evidence type="ECO:0000313" key="2">
    <source>
        <dbReference type="EMBL" id="KAG6941882.1"/>
    </source>
</evidence>
<sequence>MPPPKKRRHGSTPLASRGMIARIVTGIRPGRDDCARSSSTRCRRRHHGSGVGGVPDFSVEAAGWLGQYDDGVTLGWILLLNFLGRQIILTL</sequence>
<keyword evidence="3" id="KW-1185">Reference proteome</keyword>
<proteinExistence type="predicted"/>
<name>A0A8J5IW68_9STRA</name>
<feature type="region of interest" description="Disordered" evidence="1">
    <location>
        <begin position="31"/>
        <end position="50"/>
    </location>
</feature>
<evidence type="ECO:0000256" key="1">
    <source>
        <dbReference type="SAM" id="MobiDB-lite"/>
    </source>
</evidence>
<accession>A0A8J5IW68</accession>
<dbReference type="Proteomes" id="UP000709295">
    <property type="component" value="Unassembled WGS sequence"/>
</dbReference>
<organism evidence="2 3">
    <name type="scientific">Phytophthora aleatoria</name>
    <dbReference type="NCBI Taxonomy" id="2496075"/>
    <lineage>
        <taxon>Eukaryota</taxon>
        <taxon>Sar</taxon>
        <taxon>Stramenopiles</taxon>
        <taxon>Oomycota</taxon>
        <taxon>Peronosporomycetes</taxon>
        <taxon>Peronosporales</taxon>
        <taxon>Peronosporaceae</taxon>
        <taxon>Phytophthora</taxon>
    </lineage>
</organism>
<gene>
    <name evidence="2" type="ORF">JG688_00018486</name>
</gene>
<comment type="caution">
    <text evidence="2">The sequence shown here is derived from an EMBL/GenBank/DDBJ whole genome shotgun (WGS) entry which is preliminary data.</text>
</comment>
<evidence type="ECO:0000313" key="3">
    <source>
        <dbReference type="Proteomes" id="UP000709295"/>
    </source>
</evidence>
<protein>
    <submittedName>
        <fullName evidence="2">Uncharacterized protein</fullName>
    </submittedName>
</protein>
<dbReference type="EMBL" id="JAENGY010003377">
    <property type="protein sequence ID" value="KAG6941882.1"/>
    <property type="molecule type" value="Genomic_DNA"/>
</dbReference>
<dbReference type="AlphaFoldDB" id="A0A8J5IW68"/>